<feature type="transmembrane region" description="Helical" evidence="1">
    <location>
        <begin position="327"/>
        <end position="344"/>
    </location>
</feature>
<feature type="transmembrane region" description="Helical" evidence="1">
    <location>
        <begin position="393"/>
        <end position="410"/>
    </location>
</feature>
<evidence type="ECO:0008006" key="4">
    <source>
        <dbReference type="Google" id="ProtNLM"/>
    </source>
</evidence>
<dbReference type="EMBL" id="JALHLF010000072">
    <property type="protein sequence ID" value="MCJ2184014.1"/>
    <property type="molecule type" value="Genomic_DNA"/>
</dbReference>
<feature type="transmembrane region" description="Helical" evidence="1">
    <location>
        <begin position="180"/>
        <end position="201"/>
    </location>
</feature>
<feature type="transmembrane region" description="Helical" evidence="1">
    <location>
        <begin position="208"/>
        <end position="227"/>
    </location>
</feature>
<organism evidence="2 3">
    <name type="scientific">Novosphingobium organovorum</name>
    <dbReference type="NCBI Taxonomy" id="2930092"/>
    <lineage>
        <taxon>Bacteria</taxon>
        <taxon>Pseudomonadati</taxon>
        <taxon>Pseudomonadota</taxon>
        <taxon>Alphaproteobacteria</taxon>
        <taxon>Sphingomonadales</taxon>
        <taxon>Sphingomonadaceae</taxon>
        <taxon>Novosphingobium</taxon>
    </lineage>
</organism>
<sequence>MTTPRSRVRIPFAAWPLLVPIALFAAMAALYLSGALGLYFAALRGWGIIPYPWPFVDTDTVMSALRCLRKGVDVYAANPCDPERRPFDYSPLWMALSVFPVTKAWIAPTGLAIDLGFLAALFLLPRVRDRRAAVLMTLGTVSSGVVFALERGNNDLILFVLGAGAAALLLAGWGRRRLGYALLFLAGLLKFYPMLTMALALRERPGRFAALTLLSCAGLGAFLAITWPDLSRVLAIIPTGTPFGDMFGSIVVALGLTKLVGLPDGAVPLVRLAMIAFSLTGALVMGLQGETHRALAALTARERSFLLVGALLTIACFFTAQNIGYRVIHLLLALPALLALRAFAPSLRFRWMPGAVLLSLWGEAWRNHGPTLGRYVFGSEGVASLSLWLAKEGVWWFLVTVLAAYLVAFARHSAMGAWLAARLGVPAPAPSFAAD</sequence>
<feature type="transmembrane region" description="Helical" evidence="1">
    <location>
        <begin position="156"/>
        <end position="174"/>
    </location>
</feature>
<feature type="transmembrane region" description="Helical" evidence="1">
    <location>
        <begin position="304"/>
        <end position="320"/>
    </location>
</feature>
<reference evidence="2" key="1">
    <citation type="submission" date="2022-03" db="EMBL/GenBank/DDBJ databases">
        <title>Identification of a novel bacterium isolated from mangrove sediments.</title>
        <authorList>
            <person name="Pan X."/>
        </authorList>
    </citation>
    <scope>NUCLEOTIDE SEQUENCE</scope>
    <source>
        <strain evidence="2">B1949</strain>
    </source>
</reference>
<keyword evidence="3" id="KW-1185">Reference proteome</keyword>
<keyword evidence="1" id="KW-0812">Transmembrane</keyword>
<feature type="transmembrane region" description="Helical" evidence="1">
    <location>
        <begin position="269"/>
        <end position="289"/>
    </location>
</feature>
<evidence type="ECO:0000313" key="2">
    <source>
        <dbReference type="EMBL" id="MCJ2184014.1"/>
    </source>
</evidence>
<evidence type="ECO:0000256" key="1">
    <source>
        <dbReference type="SAM" id="Phobius"/>
    </source>
</evidence>
<name>A0ABT0BG40_9SPHN</name>
<protein>
    <recommendedName>
        <fullName evidence="4">DUF2029 domain-containing protein</fullName>
    </recommendedName>
</protein>
<feature type="transmembrane region" description="Helical" evidence="1">
    <location>
        <begin position="104"/>
        <end position="124"/>
    </location>
</feature>
<feature type="transmembrane region" description="Helical" evidence="1">
    <location>
        <begin position="233"/>
        <end position="257"/>
    </location>
</feature>
<keyword evidence="1" id="KW-0472">Membrane</keyword>
<gene>
    <name evidence="2" type="ORF">MTR62_15115</name>
</gene>
<proteinExistence type="predicted"/>
<comment type="caution">
    <text evidence="2">The sequence shown here is derived from an EMBL/GenBank/DDBJ whole genome shotgun (WGS) entry which is preliminary data.</text>
</comment>
<feature type="transmembrane region" description="Helical" evidence="1">
    <location>
        <begin position="12"/>
        <end position="32"/>
    </location>
</feature>
<accession>A0ABT0BG40</accession>
<keyword evidence="1" id="KW-1133">Transmembrane helix</keyword>
<dbReference type="Proteomes" id="UP001162881">
    <property type="component" value="Unassembled WGS sequence"/>
</dbReference>
<dbReference type="RefSeq" id="WP_244022420.1">
    <property type="nucleotide sequence ID" value="NZ_JALHLF010000072.1"/>
</dbReference>
<evidence type="ECO:0000313" key="3">
    <source>
        <dbReference type="Proteomes" id="UP001162881"/>
    </source>
</evidence>